<comment type="caution">
    <text evidence="3">The sequence shown here is derived from an EMBL/GenBank/DDBJ whole genome shotgun (WGS) entry which is preliminary data.</text>
</comment>
<reference evidence="3" key="1">
    <citation type="submission" date="2021-03" db="EMBL/GenBank/DDBJ databases">
        <title>Draft genome sequence of rust myrtle Austropuccinia psidii MF-1, a brazilian biotype.</title>
        <authorList>
            <person name="Quecine M.C."/>
            <person name="Pachon D.M.R."/>
            <person name="Bonatelli M.L."/>
            <person name="Correr F.H."/>
            <person name="Franceschini L.M."/>
            <person name="Leite T.F."/>
            <person name="Margarido G.R.A."/>
            <person name="Almeida C.A."/>
            <person name="Ferrarezi J.A."/>
            <person name="Labate C.A."/>
        </authorList>
    </citation>
    <scope>NUCLEOTIDE SEQUENCE</scope>
    <source>
        <strain evidence="3">MF-1</strain>
    </source>
</reference>
<dbReference type="Gene3D" id="1.10.340.70">
    <property type="match status" value="1"/>
</dbReference>
<dbReference type="InterPro" id="IPR016197">
    <property type="entry name" value="Chromo-like_dom_sf"/>
</dbReference>
<gene>
    <name evidence="3" type="ORF">O181_122499</name>
</gene>
<proteinExistence type="predicted"/>
<dbReference type="Pfam" id="PF17921">
    <property type="entry name" value="Integrase_H2C2"/>
    <property type="match status" value="1"/>
</dbReference>
<dbReference type="Proteomes" id="UP000765509">
    <property type="component" value="Unassembled WGS sequence"/>
</dbReference>
<name>A0A9Q3Q2D1_9BASI</name>
<dbReference type="SUPFAM" id="SSF54160">
    <property type="entry name" value="Chromo domain-like"/>
    <property type="match status" value="1"/>
</dbReference>
<dbReference type="AlphaFoldDB" id="A0A9Q3Q2D1"/>
<accession>A0A9Q3Q2D1</accession>
<evidence type="ECO:0000313" key="3">
    <source>
        <dbReference type="EMBL" id="MBW0582784.1"/>
    </source>
</evidence>
<evidence type="ECO:0000256" key="1">
    <source>
        <dbReference type="SAM" id="MobiDB-lite"/>
    </source>
</evidence>
<dbReference type="EMBL" id="AVOT02113421">
    <property type="protein sequence ID" value="MBW0582784.1"/>
    <property type="molecule type" value="Genomic_DNA"/>
</dbReference>
<feature type="domain" description="Integrase zinc-binding" evidence="2">
    <location>
        <begin position="3"/>
        <end position="41"/>
    </location>
</feature>
<dbReference type="InterPro" id="IPR041588">
    <property type="entry name" value="Integrase_H2C2"/>
</dbReference>
<organism evidence="3 4">
    <name type="scientific">Austropuccinia psidii MF-1</name>
    <dbReference type="NCBI Taxonomy" id="1389203"/>
    <lineage>
        <taxon>Eukaryota</taxon>
        <taxon>Fungi</taxon>
        <taxon>Dikarya</taxon>
        <taxon>Basidiomycota</taxon>
        <taxon>Pucciniomycotina</taxon>
        <taxon>Pucciniomycetes</taxon>
        <taxon>Pucciniales</taxon>
        <taxon>Sphaerophragmiaceae</taxon>
        <taxon>Austropuccinia</taxon>
    </lineage>
</organism>
<protein>
    <recommendedName>
        <fullName evidence="2">Integrase zinc-binding domain-containing protein</fullName>
    </recommendedName>
</protein>
<feature type="region of interest" description="Disordered" evidence="1">
    <location>
        <begin position="78"/>
        <end position="102"/>
    </location>
</feature>
<evidence type="ECO:0000259" key="2">
    <source>
        <dbReference type="Pfam" id="PF17921"/>
    </source>
</evidence>
<sequence length="166" mass="19741">MRHMSEYRTKERVASTAWWPQWEQELSEYIKNCEICQMANRKHGKKLIGKNAAEVQLTEEFSRKHPVFPWSPVKTCHKTGEDKFPSRRKNHTPQDIVGVEDSPGPVKKIIKVRKIRLNGKDHRQYLIRFKNQTSDKDKWLAEDNIPDGDLHLRRFRASRRVEQSHQ</sequence>
<dbReference type="Gene3D" id="2.40.50.40">
    <property type="match status" value="1"/>
</dbReference>
<dbReference type="OrthoDB" id="3929326at2759"/>
<evidence type="ECO:0000313" key="4">
    <source>
        <dbReference type="Proteomes" id="UP000765509"/>
    </source>
</evidence>
<keyword evidence="4" id="KW-1185">Reference proteome</keyword>